<protein>
    <submittedName>
        <fullName evidence="1">Uncharacterized protein</fullName>
    </submittedName>
</protein>
<organism evidence="1">
    <name type="scientific">Anguilla anguilla</name>
    <name type="common">European freshwater eel</name>
    <name type="synonym">Muraena anguilla</name>
    <dbReference type="NCBI Taxonomy" id="7936"/>
    <lineage>
        <taxon>Eukaryota</taxon>
        <taxon>Metazoa</taxon>
        <taxon>Chordata</taxon>
        <taxon>Craniata</taxon>
        <taxon>Vertebrata</taxon>
        <taxon>Euteleostomi</taxon>
        <taxon>Actinopterygii</taxon>
        <taxon>Neopterygii</taxon>
        <taxon>Teleostei</taxon>
        <taxon>Anguilliformes</taxon>
        <taxon>Anguillidae</taxon>
        <taxon>Anguilla</taxon>
    </lineage>
</organism>
<sequence length="18" mass="2175">MLENTLVYIKLISGNRFY</sequence>
<name>A0A0E9RRG9_ANGAN</name>
<proteinExistence type="predicted"/>
<evidence type="ECO:0000313" key="1">
    <source>
        <dbReference type="EMBL" id="JAH31422.1"/>
    </source>
</evidence>
<dbReference type="EMBL" id="GBXM01077155">
    <property type="protein sequence ID" value="JAH31422.1"/>
    <property type="molecule type" value="Transcribed_RNA"/>
</dbReference>
<dbReference type="AlphaFoldDB" id="A0A0E9RRG9"/>
<reference evidence="1" key="2">
    <citation type="journal article" date="2015" name="Fish Shellfish Immunol.">
        <title>Early steps in the European eel (Anguilla anguilla)-Vibrio vulnificus interaction in the gills: Role of the RtxA13 toxin.</title>
        <authorList>
            <person name="Callol A."/>
            <person name="Pajuelo D."/>
            <person name="Ebbesson L."/>
            <person name="Teles M."/>
            <person name="MacKenzie S."/>
            <person name="Amaro C."/>
        </authorList>
    </citation>
    <scope>NUCLEOTIDE SEQUENCE</scope>
</reference>
<accession>A0A0E9RRG9</accession>
<reference evidence="1" key="1">
    <citation type="submission" date="2014-11" db="EMBL/GenBank/DDBJ databases">
        <authorList>
            <person name="Amaro Gonzalez C."/>
        </authorList>
    </citation>
    <scope>NUCLEOTIDE SEQUENCE</scope>
</reference>